<dbReference type="Gene3D" id="1.10.10.410">
    <property type="match status" value="1"/>
</dbReference>
<evidence type="ECO:0000313" key="1">
    <source>
        <dbReference type="EMBL" id="SVB00377.1"/>
    </source>
</evidence>
<dbReference type="InterPro" id="IPR003789">
    <property type="entry name" value="Asn/Gln_tRNA_amidoTrase-B-like"/>
</dbReference>
<dbReference type="InterPro" id="IPR023168">
    <property type="entry name" value="GatB_Yqey_C_2"/>
</dbReference>
<evidence type="ECO:0008006" key="2">
    <source>
        <dbReference type="Google" id="ProtNLM"/>
    </source>
</evidence>
<dbReference type="InterPro" id="IPR019004">
    <property type="entry name" value="YqeY/Aim41"/>
</dbReference>
<dbReference type="AlphaFoldDB" id="A0A382AHF1"/>
<dbReference type="InterPro" id="IPR042184">
    <property type="entry name" value="YqeY/Aim41_N"/>
</dbReference>
<sequence>MNLRASIEERYKEAIKSKNSDDTNALRLIKSAIKDKDIENRTSESSKQINDHQILALLQNLIKQRKDSIESFKIASRDDLIVKEELEIDLISQFLPKQLNEKETEEIIKEIIKKQSFSSLKDMGALMNNLKSEYAGSVDMATAGKIAKLILNN</sequence>
<dbReference type="PANTHER" id="PTHR28055:SF1">
    <property type="entry name" value="ALTERED INHERITANCE OF MITOCHONDRIA PROTEIN 41, MITOCHONDRIAL"/>
    <property type="match status" value="1"/>
</dbReference>
<dbReference type="EMBL" id="UINC01025214">
    <property type="protein sequence ID" value="SVB00377.1"/>
    <property type="molecule type" value="Genomic_DNA"/>
</dbReference>
<accession>A0A382AHF1</accession>
<name>A0A382AHF1_9ZZZZ</name>
<reference evidence="1" key="1">
    <citation type="submission" date="2018-05" db="EMBL/GenBank/DDBJ databases">
        <authorList>
            <person name="Lanie J.A."/>
            <person name="Ng W.-L."/>
            <person name="Kazmierczak K.M."/>
            <person name="Andrzejewski T.M."/>
            <person name="Davidsen T.M."/>
            <person name="Wayne K.J."/>
            <person name="Tettelin H."/>
            <person name="Glass J.I."/>
            <person name="Rusch D."/>
            <person name="Podicherti R."/>
            <person name="Tsui H.-C.T."/>
            <person name="Winkler M.E."/>
        </authorList>
    </citation>
    <scope>NUCLEOTIDE SEQUENCE</scope>
</reference>
<organism evidence="1">
    <name type="scientific">marine metagenome</name>
    <dbReference type="NCBI Taxonomy" id="408172"/>
    <lineage>
        <taxon>unclassified sequences</taxon>
        <taxon>metagenomes</taxon>
        <taxon>ecological metagenomes</taxon>
    </lineage>
</organism>
<dbReference type="PANTHER" id="PTHR28055">
    <property type="entry name" value="ALTERED INHERITANCE OF MITOCHONDRIA PROTEIN 41, MITOCHONDRIAL"/>
    <property type="match status" value="1"/>
</dbReference>
<gene>
    <name evidence="1" type="ORF">METZ01_LOCUS153231</name>
</gene>
<dbReference type="Gene3D" id="1.10.1510.10">
    <property type="entry name" value="Uncharacterised protein YqeY/AIM41 PF09424, N-terminal domain"/>
    <property type="match status" value="1"/>
</dbReference>
<protein>
    <recommendedName>
        <fullName evidence="2">GatB/YqeY domain-containing protein</fullName>
    </recommendedName>
</protein>
<dbReference type="SUPFAM" id="SSF89095">
    <property type="entry name" value="GatB/YqeY motif"/>
    <property type="match status" value="1"/>
</dbReference>
<dbReference type="GO" id="GO:0016884">
    <property type="term" value="F:carbon-nitrogen ligase activity, with glutamine as amido-N-donor"/>
    <property type="evidence" value="ECO:0007669"/>
    <property type="project" value="InterPro"/>
</dbReference>
<proteinExistence type="predicted"/>
<dbReference type="Pfam" id="PF09424">
    <property type="entry name" value="YqeY"/>
    <property type="match status" value="1"/>
</dbReference>